<dbReference type="Gene3D" id="3.30.70.100">
    <property type="match status" value="1"/>
</dbReference>
<dbReference type="GO" id="GO:0046872">
    <property type="term" value="F:metal ion binding"/>
    <property type="evidence" value="ECO:0007669"/>
    <property type="project" value="InterPro"/>
</dbReference>
<evidence type="ECO:0000256" key="1">
    <source>
        <dbReference type="SAM" id="SignalP"/>
    </source>
</evidence>
<dbReference type="AlphaFoldDB" id="A0A5M6CL35"/>
<dbReference type="Pfam" id="PF00403">
    <property type="entry name" value="HMA"/>
    <property type="match status" value="1"/>
</dbReference>
<gene>
    <name evidence="3" type="ORF">F0460_04675</name>
</gene>
<evidence type="ECO:0000313" key="3">
    <source>
        <dbReference type="EMBL" id="KAA5535736.1"/>
    </source>
</evidence>
<accession>A0A5M6CL35</accession>
<evidence type="ECO:0000259" key="2">
    <source>
        <dbReference type="Pfam" id="PF00403"/>
    </source>
</evidence>
<keyword evidence="4" id="KW-1185">Reference proteome</keyword>
<reference evidence="3 4" key="1">
    <citation type="submission" date="2019-09" db="EMBL/GenBank/DDBJ databases">
        <title>Genome sequence and assembly of Flavobacterium sp.</title>
        <authorList>
            <person name="Chhetri G."/>
        </authorList>
    </citation>
    <scope>NUCLEOTIDE SEQUENCE [LARGE SCALE GENOMIC DNA]</scope>
    <source>
        <strain evidence="3 4">SNL9</strain>
    </source>
</reference>
<feature type="chain" id="PRO_5024403421" evidence="1">
    <location>
        <begin position="23"/>
        <end position="118"/>
    </location>
</feature>
<feature type="signal peptide" evidence="1">
    <location>
        <begin position="1"/>
        <end position="22"/>
    </location>
</feature>
<protein>
    <submittedName>
        <fullName evidence="3">Heavy-metal-associated domain-containing protein</fullName>
    </submittedName>
</protein>
<sequence>MKSIVKIMLVVSLILSATNTFAQIKNTKKETVNINGNCGMCKTTIEKAGNVENVANVVWNKDTKTAILTFDEQKTSKEEILKRIASAGYDNDKYYAPDDVYAKLPACCQYNRRLQSES</sequence>
<dbReference type="SUPFAM" id="SSF55008">
    <property type="entry name" value="HMA, heavy metal-associated domain"/>
    <property type="match status" value="1"/>
</dbReference>
<dbReference type="InterPro" id="IPR006121">
    <property type="entry name" value="HMA_dom"/>
</dbReference>
<dbReference type="EMBL" id="VWSG01000003">
    <property type="protein sequence ID" value="KAA5535736.1"/>
    <property type="molecule type" value="Genomic_DNA"/>
</dbReference>
<comment type="caution">
    <text evidence="3">The sequence shown here is derived from an EMBL/GenBank/DDBJ whole genome shotgun (WGS) entry which is preliminary data.</text>
</comment>
<name>A0A5M6CL35_9FLAO</name>
<proteinExistence type="predicted"/>
<feature type="domain" description="HMA" evidence="2">
    <location>
        <begin position="37"/>
        <end position="90"/>
    </location>
</feature>
<organism evidence="3 4">
    <name type="scientific">Paenimyroides baculatum</name>
    <dbReference type="NCBI Taxonomy" id="2608000"/>
    <lineage>
        <taxon>Bacteria</taxon>
        <taxon>Pseudomonadati</taxon>
        <taxon>Bacteroidota</taxon>
        <taxon>Flavobacteriia</taxon>
        <taxon>Flavobacteriales</taxon>
        <taxon>Flavobacteriaceae</taxon>
        <taxon>Paenimyroides</taxon>
    </lineage>
</organism>
<dbReference type="RefSeq" id="WP_150010772.1">
    <property type="nucleotide sequence ID" value="NZ_VWSG01000003.1"/>
</dbReference>
<evidence type="ECO:0000313" key="4">
    <source>
        <dbReference type="Proteomes" id="UP000325141"/>
    </source>
</evidence>
<keyword evidence="1" id="KW-0732">Signal</keyword>
<dbReference type="InterPro" id="IPR036163">
    <property type="entry name" value="HMA_dom_sf"/>
</dbReference>
<dbReference type="Proteomes" id="UP000325141">
    <property type="component" value="Unassembled WGS sequence"/>
</dbReference>